<proteinExistence type="inferred from homology"/>
<dbReference type="PANTHER" id="PTHR38772">
    <property type="match status" value="1"/>
</dbReference>
<dbReference type="RefSeq" id="WP_131914243.1">
    <property type="nucleotide sequence ID" value="NZ_OU594967.1"/>
</dbReference>
<dbReference type="NCBIfam" id="NF001557">
    <property type="entry name" value="PRK00378.1"/>
    <property type="match status" value="1"/>
</dbReference>
<name>A0A4R1J7S8_9GAMM</name>
<evidence type="ECO:0000256" key="3">
    <source>
        <dbReference type="ARBA" id="ARBA00022490"/>
    </source>
</evidence>
<dbReference type="AlphaFoldDB" id="A0A4R1J7S8"/>
<dbReference type="GO" id="GO:0003690">
    <property type="term" value="F:double-stranded DNA binding"/>
    <property type="evidence" value="ECO:0007669"/>
    <property type="project" value="TreeGrafter"/>
</dbReference>
<dbReference type="InterPro" id="IPR007358">
    <property type="entry name" value="Nucleoid_associated_NdpA"/>
</dbReference>
<dbReference type="Proteomes" id="UP000295565">
    <property type="component" value="Unassembled WGS sequence"/>
</dbReference>
<dbReference type="OrthoDB" id="9131762at2"/>
<comment type="subcellular location">
    <subcellularLocation>
        <location evidence="1">Cytoplasm</location>
        <location evidence="1">Nucleoid</location>
    </subcellularLocation>
</comment>
<gene>
    <name evidence="4" type="ORF">EV690_3508</name>
</gene>
<dbReference type="PANTHER" id="PTHR38772:SF1">
    <property type="entry name" value="NUCLEOID-ASSOCIATED PROTEIN YEJK"/>
    <property type="match status" value="1"/>
</dbReference>
<accession>A0A4R1J7S8</accession>
<evidence type="ECO:0000313" key="4">
    <source>
        <dbReference type="EMBL" id="TCK46558.1"/>
    </source>
</evidence>
<comment type="similarity">
    <text evidence="2">Belongs to the YejK family.</text>
</comment>
<comment type="caution">
    <text evidence="4">The sequence shown here is derived from an EMBL/GenBank/DDBJ whole genome shotgun (WGS) entry which is preliminary data.</text>
</comment>
<dbReference type="GO" id="GO:0043590">
    <property type="term" value="C:bacterial nucleoid"/>
    <property type="evidence" value="ECO:0007669"/>
    <property type="project" value="TreeGrafter"/>
</dbReference>
<dbReference type="Pfam" id="PF04245">
    <property type="entry name" value="NA37"/>
    <property type="match status" value="1"/>
</dbReference>
<protein>
    <submittedName>
        <fullName evidence="4">Nucleoid-associated protein</fullName>
    </submittedName>
</protein>
<dbReference type="GO" id="GO:0003727">
    <property type="term" value="F:single-stranded RNA binding"/>
    <property type="evidence" value="ECO:0007669"/>
    <property type="project" value="TreeGrafter"/>
</dbReference>
<keyword evidence="3" id="KW-0963">Cytoplasm</keyword>
<sequence length="341" mass="38436">MSLSLKHFVLHSIGLSEQGQVSLSLRSQEPPVTDNALELIENLHLTYNSKSSKGFGYFAAPEARLPAQLQQFLSGEQEFIPFSGELAQELVDRINHYELTEQGILLIAYYEFVGSDYLQIMLLQDKAAPAVNDNMEITASHYLETSAIQLAARIDITEMQRNRESKRYVSFIRGRAGRKVADFFVDFLSCEEGLDVKQQNAMLMSAVDEFCDVVNLDPQEKTEYRSQVKSYCDQQIKDGEEIQVKELSANLPSHDGPVEDFYSYAAEHFPIEEQFPADRSSLKKLTKYFGQGKGMTISFDQSLLGERVTYDPQTDTLTVVGLPPNLKEQLRRATGGSESNE</sequence>
<evidence type="ECO:0000313" key="5">
    <source>
        <dbReference type="Proteomes" id="UP000295565"/>
    </source>
</evidence>
<evidence type="ECO:0000256" key="2">
    <source>
        <dbReference type="ARBA" id="ARBA00009035"/>
    </source>
</evidence>
<keyword evidence="5" id="KW-1185">Reference proteome</keyword>
<dbReference type="EMBL" id="SMGD01000018">
    <property type="protein sequence ID" value="TCK46558.1"/>
    <property type="molecule type" value="Genomic_DNA"/>
</dbReference>
<evidence type="ECO:0000256" key="1">
    <source>
        <dbReference type="ARBA" id="ARBA00004453"/>
    </source>
</evidence>
<organism evidence="4 5">
    <name type="scientific">Celerinatantimonas diazotrophica</name>
    <dbReference type="NCBI Taxonomy" id="412034"/>
    <lineage>
        <taxon>Bacteria</taxon>
        <taxon>Pseudomonadati</taxon>
        <taxon>Pseudomonadota</taxon>
        <taxon>Gammaproteobacteria</taxon>
        <taxon>Celerinatantimonadaceae</taxon>
        <taxon>Celerinatantimonas</taxon>
    </lineage>
</organism>
<reference evidence="4 5" key="1">
    <citation type="submission" date="2019-03" db="EMBL/GenBank/DDBJ databases">
        <title>Genomic Encyclopedia of Type Strains, Phase IV (KMG-IV): sequencing the most valuable type-strain genomes for metagenomic binning, comparative biology and taxonomic classification.</title>
        <authorList>
            <person name="Goeker M."/>
        </authorList>
    </citation>
    <scope>NUCLEOTIDE SEQUENCE [LARGE SCALE GENOMIC DNA]</scope>
    <source>
        <strain evidence="4 5">DSM 18577</strain>
    </source>
</reference>